<reference evidence="3 4" key="1">
    <citation type="submission" date="2023-06" db="EMBL/GenBank/DDBJ databases">
        <authorList>
            <person name="Ham H."/>
            <person name="Park D.S."/>
        </authorList>
    </citation>
    <scope>NUCLEOTIDE SEQUENCE [LARGE SCALE GENOMIC DNA]</scope>
    <source>
        <strain evidence="3 4">KACC 17005</strain>
    </source>
</reference>
<dbReference type="GeneID" id="79790820"/>
<gene>
    <name evidence="3" type="ORF">QRO08_19065</name>
</gene>
<keyword evidence="2" id="KW-0472">Membrane</keyword>
<feature type="transmembrane region" description="Helical" evidence="2">
    <location>
        <begin position="6"/>
        <end position="23"/>
    </location>
</feature>
<keyword evidence="2" id="KW-1133">Transmembrane helix</keyword>
<dbReference type="RefSeq" id="WP_041827256.1">
    <property type="nucleotide sequence ID" value="NZ_CP023687.1"/>
</dbReference>
<evidence type="ECO:0000256" key="2">
    <source>
        <dbReference type="SAM" id="Phobius"/>
    </source>
</evidence>
<dbReference type="Proteomes" id="UP001242732">
    <property type="component" value="Chromosome"/>
</dbReference>
<keyword evidence="2" id="KW-0812">Transmembrane</keyword>
<evidence type="ECO:0000313" key="3">
    <source>
        <dbReference type="EMBL" id="WIY47910.1"/>
    </source>
</evidence>
<evidence type="ECO:0000256" key="1">
    <source>
        <dbReference type="SAM" id="MobiDB-lite"/>
    </source>
</evidence>
<organism evidence="3 4">
    <name type="scientific">Paracidovorax citrulli</name>
    <name type="common">Acidovorax citrulli</name>
    <dbReference type="NCBI Taxonomy" id="80869"/>
    <lineage>
        <taxon>Bacteria</taxon>
        <taxon>Pseudomonadati</taxon>
        <taxon>Pseudomonadota</taxon>
        <taxon>Betaproteobacteria</taxon>
        <taxon>Burkholderiales</taxon>
        <taxon>Comamonadaceae</taxon>
        <taxon>Paracidovorax</taxon>
    </lineage>
</organism>
<accession>A0ABY9ALU8</accession>
<dbReference type="EMBL" id="CP127363">
    <property type="protein sequence ID" value="WIY47910.1"/>
    <property type="molecule type" value="Genomic_DNA"/>
</dbReference>
<feature type="compositionally biased region" description="Basic and acidic residues" evidence="1">
    <location>
        <begin position="88"/>
        <end position="99"/>
    </location>
</feature>
<keyword evidence="4" id="KW-1185">Reference proteome</keyword>
<sequence length="106" mass="10575">MAQDIIVGLIVAAAVLYVAWRYLPRRWRSRLGAVHPALAGPAGCGGCDSCGSGEGTGGAGGCSTQPRAAAGSHEVVQPMVFHPPAQGRAHDGDAAKPRAGEGSGDA</sequence>
<name>A0ABY9ALU8_PARCI</name>
<evidence type="ECO:0000313" key="4">
    <source>
        <dbReference type="Proteomes" id="UP001242732"/>
    </source>
</evidence>
<proteinExistence type="predicted"/>
<feature type="region of interest" description="Disordered" evidence="1">
    <location>
        <begin position="54"/>
        <end position="106"/>
    </location>
</feature>
<protein>
    <submittedName>
        <fullName evidence="3">FeoB-associated Cys-rich membrane protein</fullName>
    </submittedName>
</protein>